<evidence type="ECO:0000313" key="2">
    <source>
        <dbReference type="EMBL" id="NER32276.1"/>
    </source>
</evidence>
<dbReference type="AlphaFoldDB" id="A0A6B3NG96"/>
<sequence>ASLWKVDDEATSLLMARFYQELANSEIPKAEAIRRAQLSILQTEEFSHPYYWSAFILIGNWL</sequence>
<dbReference type="Pfam" id="PF12770">
    <property type="entry name" value="CHAT"/>
    <property type="match status" value="1"/>
</dbReference>
<feature type="domain" description="CHAT" evidence="1">
    <location>
        <begin position="1"/>
        <end position="60"/>
    </location>
</feature>
<name>A0A6B3NG96_9CYAN</name>
<accession>A0A6B3NG96</accession>
<feature type="non-terminal residue" evidence="2">
    <location>
        <position position="1"/>
    </location>
</feature>
<organism evidence="2">
    <name type="scientific">Symploca sp. SIO1C4</name>
    <dbReference type="NCBI Taxonomy" id="2607765"/>
    <lineage>
        <taxon>Bacteria</taxon>
        <taxon>Bacillati</taxon>
        <taxon>Cyanobacteriota</taxon>
        <taxon>Cyanophyceae</taxon>
        <taxon>Coleofasciculales</taxon>
        <taxon>Coleofasciculaceae</taxon>
        <taxon>Symploca</taxon>
    </lineage>
</organism>
<protein>
    <submittedName>
        <fullName evidence="2">CHAT domain-containing protein</fullName>
    </submittedName>
</protein>
<reference evidence="2" key="1">
    <citation type="submission" date="2019-11" db="EMBL/GenBank/DDBJ databases">
        <title>Genomic insights into an expanded diversity of filamentous marine cyanobacteria reveals the extraordinary biosynthetic potential of Moorea and Okeania.</title>
        <authorList>
            <person name="Ferreira Leao T."/>
            <person name="Wang M."/>
            <person name="Moss N."/>
            <person name="Da Silva R."/>
            <person name="Sanders J."/>
            <person name="Nurk S."/>
            <person name="Gurevich A."/>
            <person name="Humphrey G."/>
            <person name="Reher R."/>
            <person name="Zhu Q."/>
            <person name="Belda-Ferre P."/>
            <person name="Glukhov E."/>
            <person name="Rex R."/>
            <person name="Dorrestein P.C."/>
            <person name="Knight R."/>
            <person name="Pevzner P."/>
            <person name="Gerwick W.H."/>
            <person name="Gerwick L."/>
        </authorList>
    </citation>
    <scope>NUCLEOTIDE SEQUENCE</scope>
    <source>
        <strain evidence="2">SIO1C4</strain>
    </source>
</reference>
<evidence type="ECO:0000259" key="1">
    <source>
        <dbReference type="Pfam" id="PF12770"/>
    </source>
</evidence>
<dbReference type="EMBL" id="JAAHFQ010001153">
    <property type="protein sequence ID" value="NER32276.1"/>
    <property type="molecule type" value="Genomic_DNA"/>
</dbReference>
<dbReference type="InterPro" id="IPR024983">
    <property type="entry name" value="CHAT_dom"/>
</dbReference>
<gene>
    <name evidence="2" type="ORF">F6J89_32925</name>
</gene>
<proteinExistence type="predicted"/>
<comment type="caution">
    <text evidence="2">The sequence shown here is derived from an EMBL/GenBank/DDBJ whole genome shotgun (WGS) entry which is preliminary data.</text>
</comment>